<evidence type="ECO:0000313" key="1">
    <source>
        <dbReference type="EMBL" id="GLD49828.1"/>
    </source>
</evidence>
<proteinExistence type="predicted"/>
<organism evidence="1 2">
    <name type="scientific">Lates japonicus</name>
    <name type="common">Japanese lates</name>
    <dbReference type="NCBI Taxonomy" id="270547"/>
    <lineage>
        <taxon>Eukaryota</taxon>
        <taxon>Metazoa</taxon>
        <taxon>Chordata</taxon>
        <taxon>Craniata</taxon>
        <taxon>Vertebrata</taxon>
        <taxon>Euteleostomi</taxon>
        <taxon>Actinopterygii</taxon>
        <taxon>Neopterygii</taxon>
        <taxon>Teleostei</taxon>
        <taxon>Neoteleostei</taxon>
        <taxon>Acanthomorphata</taxon>
        <taxon>Carangaria</taxon>
        <taxon>Carangaria incertae sedis</taxon>
        <taxon>Centropomidae</taxon>
        <taxon>Lates</taxon>
    </lineage>
</organism>
<accession>A0AAD3M8U4</accession>
<dbReference type="Proteomes" id="UP001279410">
    <property type="component" value="Unassembled WGS sequence"/>
</dbReference>
<dbReference type="EMBL" id="BRZM01000008">
    <property type="protein sequence ID" value="GLD49828.1"/>
    <property type="molecule type" value="Genomic_DNA"/>
</dbReference>
<gene>
    <name evidence="1" type="ORF">AKAME5_000340800</name>
</gene>
<protein>
    <submittedName>
        <fullName evidence="1">Uncharacterized protein</fullName>
    </submittedName>
</protein>
<keyword evidence="2" id="KW-1185">Reference proteome</keyword>
<evidence type="ECO:0000313" key="2">
    <source>
        <dbReference type="Proteomes" id="UP001279410"/>
    </source>
</evidence>
<name>A0AAD3M8U4_LATJO</name>
<comment type="caution">
    <text evidence="1">The sequence shown here is derived from an EMBL/GenBank/DDBJ whole genome shotgun (WGS) entry which is preliminary data.</text>
</comment>
<sequence length="123" mass="13238">MERSSPFADASPASILPTSGITCVEHQADRPGLLPCQGEPRLGKTHPLVSCLLSPDDTVPIGQLQLTAANMDTDTSQTINLPIQQAAVHPCELVQQQIEQIHKVLQEQSRLLTLLGAVVSILR</sequence>
<reference evidence="1" key="1">
    <citation type="submission" date="2022-08" db="EMBL/GenBank/DDBJ databases">
        <title>Genome sequencing of akame (Lates japonicus).</title>
        <authorList>
            <person name="Hashiguchi Y."/>
            <person name="Takahashi H."/>
        </authorList>
    </citation>
    <scope>NUCLEOTIDE SEQUENCE</scope>
    <source>
        <strain evidence="1">Kochi</strain>
    </source>
</reference>
<dbReference type="AlphaFoldDB" id="A0AAD3M8U4"/>